<sequence length="94" mass="11476">MVKLAVRVEMRHQYKNFLLRSYEIKDNFRVNFYSHPHKEYLKEVRKVSSDLPHISKLFSMQRWTGERRGADRRRNSDHVHKMKVTTFLVVKMNV</sequence>
<name>A0ABR1E1J2_NECAM</name>
<accession>A0ABR1E1J2</accession>
<keyword evidence="2" id="KW-1185">Reference proteome</keyword>
<gene>
    <name evidence="1" type="primary">Necator_chrV.g19566</name>
    <name evidence="1" type="ORF">RB195_014774</name>
</gene>
<evidence type="ECO:0000313" key="2">
    <source>
        <dbReference type="Proteomes" id="UP001303046"/>
    </source>
</evidence>
<dbReference type="EMBL" id="JAVFWL010000005">
    <property type="protein sequence ID" value="KAK6756559.1"/>
    <property type="molecule type" value="Genomic_DNA"/>
</dbReference>
<comment type="caution">
    <text evidence="1">The sequence shown here is derived from an EMBL/GenBank/DDBJ whole genome shotgun (WGS) entry which is preliminary data.</text>
</comment>
<evidence type="ECO:0000313" key="1">
    <source>
        <dbReference type="EMBL" id="KAK6756559.1"/>
    </source>
</evidence>
<protein>
    <submittedName>
        <fullName evidence="1">Uncharacterized protein</fullName>
    </submittedName>
</protein>
<dbReference type="Proteomes" id="UP001303046">
    <property type="component" value="Unassembled WGS sequence"/>
</dbReference>
<organism evidence="1 2">
    <name type="scientific">Necator americanus</name>
    <name type="common">Human hookworm</name>
    <dbReference type="NCBI Taxonomy" id="51031"/>
    <lineage>
        <taxon>Eukaryota</taxon>
        <taxon>Metazoa</taxon>
        <taxon>Ecdysozoa</taxon>
        <taxon>Nematoda</taxon>
        <taxon>Chromadorea</taxon>
        <taxon>Rhabditida</taxon>
        <taxon>Rhabditina</taxon>
        <taxon>Rhabditomorpha</taxon>
        <taxon>Strongyloidea</taxon>
        <taxon>Ancylostomatidae</taxon>
        <taxon>Bunostominae</taxon>
        <taxon>Necator</taxon>
    </lineage>
</organism>
<proteinExistence type="predicted"/>
<reference evidence="1 2" key="1">
    <citation type="submission" date="2023-08" db="EMBL/GenBank/DDBJ databases">
        <title>A Necator americanus chromosomal reference genome.</title>
        <authorList>
            <person name="Ilik V."/>
            <person name="Petrzelkova K.J."/>
            <person name="Pardy F."/>
            <person name="Fuh T."/>
            <person name="Niatou-Singa F.S."/>
            <person name="Gouil Q."/>
            <person name="Baker L."/>
            <person name="Ritchie M.E."/>
            <person name="Jex A.R."/>
            <person name="Gazzola D."/>
            <person name="Li H."/>
            <person name="Toshio Fujiwara R."/>
            <person name="Zhan B."/>
            <person name="Aroian R.V."/>
            <person name="Pafco B."/>
            <person name="Schwarz E.M."/>
        </authorList>
    </citation>
    <scope>NUCLEOTIDE SEQUENCE [LARGE SCALE GENOMIC DNA]</scope>
    <source>
        <strain evidence="1 2">Aroian</strain>
        <tissue evidence="1">Whole animal</tissue>
    </source>
</reference>